<dbReference type="STRING" id="279238.Saro_0878"/>
<dbReference type="KEGG" id="nar:Saro_0878"/>
<dbReference type="RefSeq" id="WP_011444537.1">
    <property type="nucleotide sequence ID" value="NC_007794.1"/>
</dbReference>
<feature type="transmembrane region" description="Helical" evidence="2">
    <location>
        <begin position="188"/>
        <end position="210"/>
    </location>
</feature>
<dbReference type="EMBL" id="CP000248">
    <property type="protein sequence ID" value="ABD25323.1"/>
    <property type="molecule type" value="Genomic_DNA"/>
</dbReference>
<dbReference type="Gene3D" id="3.10.310.50">
    <property type="match status" value="1"/>
</dbReference>
<keyword evidence="2" id="KW-1133">Transmembrane helix</keyword>
<protein>
    <recommendedName>
        <fullName evidence="4">TPM domain-containing protein</fullName>
    </recommendedName>
</protein>
<reference evidence="6" key="1">
    <citation type="submission" date="2006-01" db="EMBL/GenBank/DDBJ databases">
        <title>Complete sequence of Novosphingobium aromaticivorans DSM 12444.</title>
        <authorList>
            <consortium name="US DOE Joint Genome Institute"/>
            <person name="Copeland A."/>
            <person name="Lucas S."/>
            <person name="Lapidus A."/>
            <person name="Barry K."/>
            <person name="Detter J.C."/>
            <person name="Glavina T."/>
            <person name="Hammon N."/>
            <person name="Israni S."/>
            <person name="Pitluck S."/>
            <person name="Chain P."/>
            <person name="Malfatti S."/>
            <person name="Shin M."/>
            <person name="Vergez L."/>
            <person name="Schmutz J."/>
            <person name="Larimer F."/>
            <person name="Land M."/>
            <person name="Kyrpides N."/>
            <person name="Ivanova N."/>
            <person name="Fredrickson J."/>
            <person name="Balkwill D."/>
            <person name="Romine M.F."/>
            <person name="Richardson P."/>
        </authorList>
    </citation>
    <scope>NUCLEOTIDE SEQUENCE [LARGE SCALE GENOMIC DNA]</scope>
    <source>
        <strain evidence="6">ATCC 700278 / DSM 12444 / CCUG 56034 / CIP 105152 / NBRC 16084 / F199</strain>
    </source>
</reference>
<dbReference type="PANTHER" id="PTHR30373">
    <property type="entry name" value="UPF0603 PROTEIN YGCG"/>
    <property type="match status" value="1"/>
</dbReference>
<feature type="signal peptide" evidence="3">
    <location>
        <begin position="1"/>
        <end position="26"/>
    </location>
</feature>
<dbReference type="PANTHER" id="PTHR30373:SF2">
    <property type="entry name" value="UPF0603 PROTEIN YGCG"/>
    <property type="match status" value="1"/>
</dbReference>
<dbReference type="eggNOG" id="COG1512">
    <property type="taxonomic scope" value="Bacteria"/>
</dbReference>
<evidence type="ECO:0000259" key="4">
    <source>
        <dbReference type="Pfam" id="PF04536"/>
    </source>
</evidence>
<evidence type="ECO:0000256" key="2">
    <source>
        <dbReference type="SAM" id="Phobius"/>
    </source>
</evidence>
<sequence>MVRPLRAFWQAVALLLLALAGTAAHAAMPARPAGPVLDEAQVIPDAEEAAIAQRLAAYNAQSGRAVVVATVASLDGQDVETYANTLFRAWGIGGKQTDQGLLLLIAPNDRKVRIEVGYGLEEYMPDVLAGRILSGSVTPRFKAGDYVGGINAGIDQILAQLSRTPADAKAVAEAAAARQQSDGAQGGGGFFGSALFWIVVIVVFIGMFGGRGRRGYVQRRSGIDPGIVLWGISEMARAASNNRHSGGWGGGGGSDWGGGGGFGGFGGGDSGGGGASGDW</sequence>
<dbReference type="AlphaFoldDB" id="Q2GA00"/>
<keyword evidence="2" id="KW-0472">Membrane</keyword>
<feature type="region of interest" description="Disordered" evidence="1">
    <location>
        <begin position="259"/>
        <end position="279"/>
    </location>
</feature>
<evidence type="ECO:0000256" key="3">
    <source>
        <dbReference type="SAM" id="SignalP"/>
    </source>
</evidence>
<name>Q2GA00_NOVAD</name>
<dbReference type="InterPro" id="IPR007621">
    <property type="entry name" value="TPM_dom"/>
</dbReference>
<dbReference type="HOGENOM" id="CLU_035211_1_2_5"/>
<evidence type="ECO:0000313" key="5">
    <source>
        <dbReference type="EMBL" id="ABD25323.1"/>
    </source>
</evidence>
<feature type="domain" description="TPM" evidence="4">
    <location>
        <begin position="36"/>
        <end position="159"/>
    </location>
</feature>
<keyword evidence="2" id="KW-0812">Transmembrane</keyword>
<keyword evidence="3" id="KW-0732">Signal</keyword>
<dbReference type="Proteomes" id="UP000009134">
    <property type="component" value="Chromosome"/>
</dbReference>
<keyword evidence="6" id="KW-1185">Reference proteome</keyword>
<dbReference type="Pfam" id="PF04536">
    <property type="entry name" value="TPM_phosphatase"/>
    <property type="match status" value="1"/>
</dbReference>
<organism evidence="5 6">
    <name type="scientific">Novosphingobium aromaticivorans (strain ATCC 700278 / DSM 12444 / CCUG 56034 / CIP 105152 / NBRC 16084 / F199)</name>
    <dbReference type="NCBI Taxonomy" id="279238"/>
    <lineage>
        <taxon>Bacteria</taxon>
        <taxon>Pseudomonadati</taxon>
        <taxon>Pseudomonadota</taxon>
        <taxon>Alphaproteobacteria</taxon>
        <taxon>Sphingomonadales</taxon>
        <taxon>Sphingomonadaceae</taxon>
        <taxon>Novosphingobium</taxon>
    </lineage>
</organism>
<proteinExistence type="predicted"/>
<evidence type="ECO:0000313" key="6">
    <source>
        <dbReference type="Proteomes" id="UP000009134"/>
    </source>
</evidence>
<evidence type="ECO:0000256" key="1">
    <source>
        <dbReference type="SAM" id="MobiDB-lite"/>
    </source>
</evidence>
<accession>Q2GA00</accession>
<feature type="chain" id="PRO_5004208139" description="TPM domain-containing protein" evidence="3">
    <location>
        <begin position="27"/>
        <end position="279"/>
    </location>
</feature>
<gene>
    <name evidence="5" type="ordered locus">Saro_0878</name>
</gene>